<organism evidence="2 3">
    <name type="scientific">Tessaracoccus aquimaris</name>
    <dbReference type="NCBI Taxonomy" id="1332264"/>
    <lineage>
        <taxon>Bacteria</taxon>
        <taxon>Bacillati</taxon>
        <taxon>Actinomycetota</taxon>
        <taxon>Actinomycetes</taxon>
        <taxon>Propionibacteriales</taxon>
        <taxon>Propionibacteriaceae</taxon>
        <taxon>Tessaracoccus</taxon>
    </lineage>
</organism>
<dbReference type="STRING" id="1332264.BW730_14360"/>
<dbReference type="AlphaFoldDB" id="A0A1Q2CQY3"/>
<dbReference type="Proteomes" id="UP000188145">
    <property type="component" value="Chromosome"/>
</dbReference>
<proteinExistence type="predicted"/>
<reference evidence="3" key="1">
    <citation type="submission" date="2017-02" db="EMBL/GenBank/DDBJ databases">
        <title>Tessaracoccus aquaemaris sp. nov., isolated from the intestine of a Korean rockfish, Sebastes schlegelii, in a marine aquaculture pond.</title>
        <authorList>
            <person name="Tak E.J."/>
            <person name="Bae J.-W."/>
        </authorList>
    </citation>
    <scope>NUCLEOTIDE SEQUENCE [LARGE SCALE GENOMIC DNA]</scope>
    <source>
        <strain evidence="3">NSG39</strain>
    </source>
</reference>
<keyword evidence="3" id="KW-1185">Reference proteome</keyword>
<evidence type="ECO:0000313" key="3">
    <source>
        <dbReference type="Proteomes" id="UP000188145"/>
    </source>
</evidence>
<sequence length="149" mass="16233">MQLQPIRMGTFPKLAERSPADLGYVGWNVWLWADARSDSTWGPITRSVSERGFTVTATARVDRVVWDMGDGNQVECAAGTPWQSIWTHNEASPDCGHLYTKDGKYPVTATSHWVVDWAGIGESGVLTLALDTSGTLRIAEVQVVNVNGG</sequence>
<dbReference type="InterPro" id="IPR013783">
    <property type="entry name" value="Ig-like_fold"/>
</dbReference>
<gene>
    <name evidence="2" type="ORF">BW730_14360</name>
</gene>
<evidence type="ECO:0000259" key="1">
    <source>
        <dbReference type="PROSITE" id="PS50093"/>
    </source>
</evidence>
<accession>A0A1Q2CQY3</accession>
<feature type="domain" description="PKD" evidence="1">
    <location>
        <begin position="66"/>
        <end position="110"/>
    </location>
</feature>
<dbReference type="OrthoDB" id="3734102at2"/>
<evidence type="ECO:0000313" key="2">
    <source>
        <dbReference type="EMBL" id="AQP48514.1"/>
    </source>
</evidence>
<dbReference type="Gene3D" id="2.60.40.10">
    <property type="entry name" value="Immunoglobulins"/>
    <property type="match status" value="1"/>
</dbReference>
<dbReference type="InterPro" id="IPR000601">
    <property type="entry name" value="PKD_dom"/>
</dbReference>
<protein>
    <recommendedName>
        <fullName evidence="1">PKD domain-containing protein</fullName>
    </recommendedName>
</protein>
<name>A0A1Q2CQY3_9ACTN</name>
<dbReference type="EMBL" id="CP019606">
    <property type="protein sequence ID" value="AQP48514.1"/>
    <property type="molecule type" value="Genomic_DNA"/>
</dbReference>
<dbReference type="PROSITE" id="PS50093">
    <property type="entry name" value="PKD"/>
    <property type="match status" value="1"/>
</dbReference>
<dbReference type="KEGG" id="tes:BW730_14360"/>
<dbReference type="GO" id="GO:0005975">
    <property type="term" value="P:carbohydrate metabolic process"/>
    <property type="evidence" value="ECO:0007669"/>
    <property type="project" value="UniProtKB-ARBA"/>
</dbReference>
<dbReference type="RefSeq" id="WP_077686849.1">
    <property type="nucleotide sequence ID" value="NZ_CP019606.1"/>
</dbReference>